<protein>
    <submittedName>
        <fullName evidence="1">Uncharacterized protein</fullName>
    </submittedName>
</protein>
<sequence>MQYTRVTSSTLPKPIESRKVTLVWGNDGWCYIPQLSIRRKFTESLYYKEDWLGVIAMPEYIEEIEWTKYPNGMWKENNEVFSLGKQS</sequence>
<organism evidence="1">
    <name type="scientific">viral metagenome</name>
    <dbReference type="NCBI Taxonomy" id="1070528"/>
    <lineage>
        <taxon>unclassified sequences</taxon>
        <taxon>metagenomes</taxon>
        <taxon>organismal metagenomes</taxon>
    </lineage>
</organism>
<dbReference type="EMBL" id="MN740745">
    <property type="protein sequence ID" value="QHU09773.1"/>
    <property type="molecule type" value="Genomic_DNA"/>
</dbReference>
<evidence type="ECO:0000313" key="1">
    <source>
        <dbReference type="EMBL" id="QHU09773.1"/>
    </source>
</evidence>
<dbReference type="AlphaFoldDB" id="A0A6C0JWL4"/>
<name>A0A6C0JWL4_9ZZZZ</name>
<accession>A0A6C0JWL4</accession>
<reference evidence="1" key="1">
    <citation type="journal article" date="2020" name="Nature">
        <title>Giant virus diversity and host interactions through global metagenomics.</title>
        <authorList>
            <person name="Schulz F."/>
            <person name="Roux S."/>
            <person name="Paez-Espino D."/>
            <person name="Jungbluth S."/>
            <person name="Walsh D.A."/>
            <person name="Denef V.J."/>
            <person name="McMahon K.D."/>
            <person name="Konstantinidis K.T."/>
            <person name="Eloe-Fadrosh E.A."/>
            <person name="Kyrpides N.C."/>
            <person name="Woyke T."/>
        </authorList>
    </citation>
    <scope>NUCLEOTIDE SEQUENCE</scope>
    <source>
        <strain evidence="1">GVMAG-S-1101164-164</strain>
    </source>
</reference>
<proteinExistence type="predicted"/>